<dbReference type="InterPro" id="IPR026034">
    <property type="entry name" value="MreD_proteobac"/>
</dbReference>
<dbReference type="PANTHER" id="PTHR37484:SF1">
    <property type="entry name" value="ROD SHAPE-DETERMINING PROTEIN MRED"/>
    <property type="match status" value="1"/>
</dbReference>
<gene>
    <name evidence="8" type="ORF">METZ01_LOCUS224</name>
</gene>
<keyword evidence="2" id="KW-1003">Cell membrane</keyword>
<evidence type="ECO:0000256" key="1">
    <source>
        <dbReference type="ARBA" id="ARBA00004651"/>
    </source>
</evidence>
<comment type="subcellular location">
    <subcellularLocation>
        <location evidence="1">Cell membrane</location>
        <topology evidence="1">Multi-pass membrane protein</topology>
    </subcellularLocation>
</comment>
<feature type="transmembrane region" description="Helical" evidence="7">
    <location>
        <begin position="114"/>
        <end position="134"/>
    </location>
</feature>
<evidence type="ECO:0000313" key="8">
    <source>
        <dbReference type="EMBL" id="SUZ47370.1"/>
    </source>
</evidence>
<keyword evidence="4" id="KW-0133">Cell shape</keyword>
<keyword evidence="5 7" id="KW-1133">Transmembrane helix</keyword>
<evidence type="ECO:0000256" key="3">
    <source>
        <dbReference type="ARBA" id="ARBA00022692"/>
    </source>
</evidence>
<reference evidence="8" key="1">
    <citation type="submission" date="2018-05" db="EMBL/GenBank/DDBJ databases">
        <authorList>
            <person name="Lanie J.A."/>
            <person name="Ng W.-L."/>
            <person name="Kazmierczak K.M."/>
            <person name="Andrzejewski T.M."/>
            <person name="Davidsen T.M."/>
            <person name="Wayne K.J."/>
            <person name="Tettelin H."/>
            <person name="Glass J.I."/>
            <person name="Rusch D."/>
            <person name="Podicherti R."/>
            <person name="Tsui H.-C.T."/>
            <person name="Winkler M.E."/>
        </authorList>
    </citation>
    <scope>NUCLEOTIDE SEQUENCE</scope>
</reference>
<feature type="transmembrane region" description="Helical" evidence="7">
    <location>
        <begin position="54"/>
        <end position="75"/>
    </location>
</feature>
<dbReference type="PANTHER" id="PTHR37484">
    <property type="entry name" value="ROD SHAPE-DETERMINING PROTEIN MRED"/>
    <property type="match status" value="1"/>
</dbReference>
<evidence type="ECO:0000256" key="5">
    <source>
        <dbReference type="ARBA" id="ARBA00022989"/>
    </source>
</evidence>
<proteinExistence type="predicted"/>
<dbReference type="Pfam" id="PF04093">
    <property type="entry name" value="MreD"/>
    <property type="match status" value="1"/>
</dbReference>
<dbReference type="GO" id="GO:0005886">
    <property type="term" value="C:plasma membrane"/>
    <property type="evidence" value="ECO:0007669"/>
    <property type="project" value="UniProtKB-SubCell"/>
</dbReference>
<accession>A0A381MYE9</accession>
<dbReference type="InterPro" id="IPR007227">
    <property type="entry name" value="Cell_shape_determining_MreD"/>
</dbReference>
<feature type="transmembrane region" description="Helical" evidence="7">
    <location>
        <begin position="29"/>
        <end position="48"/>
    </location>
</feature>
<sequence length="147" mass="16946">MILLSIILMVIPVPEVIDQYRLPWLKMTVIFFSIFNVSLIGIISVWFSGLILDILTGGLMGENALILAVLSYLSYRFRFQVRVYPMWQIMIVVLILLSLGELIALWIHGVSGNMFFNIYDWINVGIAVLVWPIFMKVLEKMQSSFLE</sequence>
<evidence type="ECO:0000256" key="2">
    <source>
        <dbReference type="ARBA" id="ARBA00022475"/>
    </source>
</evidence>
<evidence type="ECO:0000256" key="6">
    <source>
        <dbReference type="ARBA" id="ARBA00023136"/>
    </source>
</evidence>
<evidence type="ECO:0000256" key="4">
    <source>
        <dbReference type="ARBA" id="ARBA00022960"/>
    </source>
</evidence>
<protein>
    <recommendedName>
        <fullName evidence="9">Rod shape-determining protein MreD</fullName>
    </recommendedName>
</protein>
<dbReference type="NCBIfam" id="TIGR03426">
    <property type="entry name" value="shape_MreD"/>
    <property type="match status" value="1"/>
</dbReference>
<evidence type="ECO:0000256" key="7">
    <source>
        <dbReference type="SAM" id="Phobius"/>
    </source>
</evidence>
<organism evidence="8">
    <name type="scientific">marine metagenome</name>
    <dbReference type="NCBI Taxonomy" id="408172"/>
    <lineage>
        <taxon>unclassified sequences</taxon>
        <taxon>metagenomes</taxon>
        <taxon>ecological metagenomes</taxon>
    </lineage>
</organism>
<feature type="transmembrane region" description="Helical" evidence="7">
    <location>
        <begin position="87"/>
        <end position="108"/>
    </location>
</feature>
<dbReference type="AlphaFoldDB" id="A0A381MYE9"/>
<dbReference type="EMBL" id="UINC01000012">
    <property type="protein sequence ID" value="SUZ47370.1"/>
    <property type="molecule type" value="Genomic_DNA"/>
</dbReference>
<dbReference type="GO" id="GO:0008360">
    <property type="term" value="P:regulation of cell shape"/>
    <property type="evidence" value="ECO:0007669"/>
    <property type="project" value="UniProtKB-KW"/>
</dbReference>
<name>A0A381MYE9_9ZZZZ</name>
<keyword evidence="3 7" id="KW-0812">Transmembrane</keyword>
<keyword evidence="6 7" id="KW-0472">Membrane</keyword>
<evidence type="ECO:0008006" key="9">
    <source>
        <dbReference type="Google" id="ProtNLM"/>
    </source>
</evidence>